<dbReference type="InterPro" id="IPR050465">
    <property type="entry name" value="UPF0194_transport"/>
</dbReference>
<keyword evidence="6" id="KW-1185">Reference proteome</keyword>
<comment type="caution">
    <text evidence="5">The sequence shown here is derived from an EMBL/GenBank/DDBJ whole genome shotgun (WGS) entry which is preliminary data.</text>
</comment>
<dbReference type="Proteomes" id="UP001231109">
    <property type="component" value="Unassembled WGS sequence"/>
</dbReference>
<dbReference type="Gene3D" id="2.40.30.170">
    <property type="match status" value="1"/>
</dbReference>
<dbReference type="RefSeq" id="WP_305977010.1">
    <property type="nucleotide sequence ID" value="NZ_JAPJDZ010000067.1"/>
</dbReference>
<dbReference type="EMBL" id="JAPJDZ010000067">
    <property type="protein sequence ID" value="MDP5137780.1"/>
    <property type="molecule type" value="Genomic_DNA"/>
</dbReference>
<keyword evidence="2 3" id="KW-0175">Coiled coil</keyword>
<feature type="domain" description="YbhG-like alpha-helical hairpin" evidence="4">
    <location>
        <begin position="72"/>
        <end position="191"/>
    </location>
</feature>
<reference evidence="5 6" key="1">
    <citation type="submission" date="2022-11" db="EMBL/GenBank/DDBJ databases">
        <title>Viruses from the air-sea interface of a natural surface slick.</title>
        <authorList>
            <person name="Rahlff J."/>
            <person name="Holmfeldt K."/>
        </authorList>
    </citation>
    <scope>NUCLEOTIDE SEQUENCE [LARGE SCALE GENOMIC DNA]</scope>
    <source>
        <strain evidence="5 6">SMS4</strain>
    </source>
</reference>
<gene>
    <name evidence="5" type="ORF">ORJ04_17635</name>
</gene>
<accession>A0ABT9I330</accession>
<protein>
    <submittedName>
        <fullName evidence="5">HlyD family efflux transporter periplasmic adaptor subunit</fullName>
    </submittedName>
</protein>
<dbReference type="PANTHER" id="PTHR32347:SF29">
    <property type="entry name" value="UPF0194 MEMBRANE PROTEIN YBHG"/>
    <property type="match status" value="1"/>
</dbReference>
<comment type="subcellular location">
    <subcellularLocation>
        <location evidence="1">Cell envelope</location>
    </subcellularLocation>
</comment>
<evidence type="ECO:0000313" key="5">
    <source>
        <dbReference type="EMBL" id="MDP5137780.1"/>
    </source>
</evidence>
<dbReference type="Pfam" id="PF25881">
    <property type="entry name" value="HH_YBHG"/>
    <property type="match status" value="1"/>
</dbReference>
<evidence type="ECO:0000313" key="6">
    <source>
        <dbReference type="Proteomes" id="UP001231109"/>
    </source>
</evidence>
<sequence length="312" mass="34346">MRNLMLIFTGLLLMACQWQEPAAAFGTVERDLIHVNAQTSGLITVFNAQKGDSIKTGQILLQQDNTEQLLIVAQNEAQLALAKAQLTLLQQGSRQEQQEQAKANLARAAAMLDDAKLTQTRQVALFTQKLSSAAALQQADAALAVAQASYDVAEQQLKEVMAGSRQPDIEQALQQVKQLEARLQQVQWQLQQLTVIAERDGTVDDILWRRGERVPAGATLLTLSVDGSAYARLYLPANALANWRLGQQVEVWLEGRDAAVNGTIRYISPNAAFTPHFALHQLERSRLVYLTEVSLPQDLGIHTGTPIRVLLP</sequence>
<dbReference type="Gene3D" id="2.40.50.100">
    <property type="match status" value="2"/>
</dbReference>
<evidence type="ECO:0000256" key="2">
    <source>
        <dbReference type="ARBA" id="ARBA00023054"/>
    </source>
</evidence>
<evidence type="ECO:0000259" key="4">
    <source>
        <dbReference type="Pfam" id="PF25881"/>
    </source>
</evidence>
<evidence type="ECO:0000256" key="1">
    <source>
        <dbReference type="ARBA" id="ARBA00004196"/>
    </source>
</evidence>
<dbReference type="Gene3D" id="1.10.287.470">
    <property type="entry name" value="Helix hairpin bin"/>
    <property type="match status" value="3"/>
</dbReference>
<dbReference type="PROSITE" id="PS51257">
    <property type="entry name" value="PROKAR_LIPOPROTEIN"/>
    <property type="match status" value="1"/>
</dbReference>
<dbReference type="SUPFAM" id="SSF111369">
    <property type="entry name" value="HlyD-like secretion proteins"/>
    <property type="match status" value="2"/>
</dbReference>
<evidence type="ECO:0000256" key="3">
    <source>
        <dbReference type="SAM" id="Coils"/>
    </source>
</evidence>
<dbReference type="InterPro" id="IPR059052">
    <property type="entry name" value="HH_YbhG-like"/>
</dbReference>
<dbReference type="PANTHER" id="PTHR32347">
    <property type="entry name" value="EFFLUX SYSTEM COMPONENT YKNX-RELATED"/>
    <property type="match status" value="1"/>
</dbReference>
<organism evidence="5 6">
    <name type="scientific">Rheinheimera baltica</name>
    <dbReference type="NCBI Taxonomy" id="67576"/>
    <lineage>
        <taxon>Bacteria</taxon>
        <taxon>Pseudomonadati</taxon>
        <taxon>Pseudomonadota</taxon>
        <taxon>Gammaproteobacteria</taxon>
        <taxon>Chromatiales</taxon>
        <taxon>Chromatiaceae</taxon>
        <taxon>Rheinheimera</taxon>
    </lineage>
</organism>
<feature type="coiled-coil region" evidence="3">
    <location>
        <begin position="98"/>
        <end position="196"/>
    </location>
</feature>
<proteinExistence type="predicted"/>
<name>A0ABT9I330_9GAMM</name>